<evidence type="ECO:0000313" key="12">
    <source>
        <dbReference type="EMBL" id="QBP10001.1"/>
    </source>
</evidence>
<dbReference type="InterPro" id="IPR005835">
    <property type="entry name" value="NTP_transferase_dom"/>
</dbReference>
<proteinExistence type="inferred from homology"/>
<reference evidence="12 13" key="1">
    <citation type="submission" date="2019-03" db="EMBL/GenBank/DDBJ databases">
        <title>Comparative insights into the high quality Complete genome sequence of highly metal resistant Cupriavidus metallidurans strain BS1 isolated from a gold-copper mine.</title>
        <authorList>
            <person name="Mazhar H.S."/>
            <person name="Rensing C."/>
        </authorList>
    </citation>
    <scope>NUCLEOTIDE SEQUENCE [LARGE SCALE GENOMIC DNA]</scope>
    <source>
        <strain evidence="12 13">BS1</strain>
    </source>
</reference>
<evidence type="ECO:0000259" key="10">
    <source>
        <dbReference type="Pfam" id="PF01050"/>
    </source>
</evidence>
<feature type="domain" description="MannoseP isomerase/GMP-like beta-helix" evidence="11">
    <location>
        <begin position="327"/>
        <end position="372"/>
    </location>
</feature>
<protein>
    <recommendedName>
        <fullName evidence="2">mannose-1-phosphate guanylyltransferase</fullName>
        <ecNumber evidence="2">2.7.7.13</ecNumber>
    </recommendedName>
</protein>
<dbReference type="PANTHER" id="PTHR46390">
    <property type="entry name" value="MANNOSE-1-PHOSPHATE GUANYLYLTRANSFERASE"/>
    <property type="match status" value="1"/>
</dbReference>
<dbReference type="Proteomes" id="UP000253772">
    <property type="component" value="Chromosome c1"/>
</dbReference>
<comment type="catalytic activity">
    <reaction evidence="7">
        <text>alpha-D-mannose 1-phosphate + GTP + H(+) = GDP-alpha-D-mannose + diphosphate</text>
        <dbReference type="Rhea" id="RHEA:15229"/>
        <dbReference type="ChEBI" id="CHEBI:15378"/>
        <dbReference type="ChEBI" id="CHEBI:33019"/>
        <dbReference type="ChEBI" id="CHEBI:37565"/>
        <dbReference type="ChEBI" id="CHEBI:57527"/>
        <dbReference type="ChEBI" id="CHEBI:58409"/>
        <dbReference type="EC" id="2.7.7.13"/>
    </reaction>
</comment>
<dbReference type="SUPFAM" id="SSF51182">
    <property type="entry name" value="RmlC-like cupins"/>
    <property type="match status" value="1"/>
</dbReference>
<dbReference type="GO" id="GO:0016853">
    <property type="term" value="F:isomerase activity"/>
    <property type="evidence" value="ECO:0007669"/>
    <property type="project" value="UniProtKB-KW"/>
</dbReference>
<feature type="domain" description="Nucleotidyl transferase" evidence="9">
    <location>
        <begin position="23"/>
        <end position="307"/>
    </location>
</feature>
<keyword evidence="3 12" id="KW-0808">Transferase</keyword>
<comment type="similarity">
    <text evidence="1 8">Belongs to the mannose-6-phosphate isomerase type 2 family.</text>
</comment>
<dbReference type="CDD" id="cd02509">
    <property type="entry name" value="GDP-M1P_Guanylyltransferase"/>
    <property type="match status" value="1"/>
</dbReference>
<dbReference type="EC" id="2.7.7.13" evidence="2"/>
<feature type="domain" description="Mannose-6-phosphate isomerase type II C-terminal" evidence="10">
    <location>
        <begin position="377"/>
        <end position="491"/>
    </location>
</feature>
<dbReference type="OrthoDB" id="9806359at2"/>
<dbReference type="FunFam" id="2.60.120.10:FF:000032">
    <property type="entry name" value="Mannose-1-phosphate guanylyltransferase/mannose-6-phosphate isomerase"/>
    <property type="match status" value="1"/>
</dbReference>
<name>A0A482IP75_9BURK</name>
<dbReference type="GO" id="GO:0000271">
    <property type="term" value="P:polysaccharide biosynthetic process"/>
    <property type="evidence" value="ECO:0007669"/>
    <property type="project" value="InterPro"/>
</dbReference>
<gene>
    <name evidence="12" type="ORF">DDF84_009615</name>
</gene>
<keyword evidence="5" id="KW-0547">Nucleotide-binding</keyword>
<dbReference type="CDD" id="cd02213">
    <property type="entry name" value="cupin_PMI_typeII_C"/>
    <property type="match status" value="1"/>
</dbReference>
<dbReference type="Pfam" id="PF01050">
    <property type="entry name" value="MannoseP_isomer"/>
    <property type="match status" value="1"/>
</dbReference>
<dbReference type="InterPro" id="IPR029044">
    <property type="entry name" value="Nucleotide-diphossugar_trans"/>
</dbReference>
<dbReference type="InterPro" id="IPR006375">
    <property type="entry name" value="Man1P_GuaTrfase/Man6P_Isoase"/>
</dbReference>
<dbReference type="AlphaFoldDB" id="A0A482IP75"/>
<dbReference type="GO" id="GO:0005525">
    <property type="term" value="F:GTP binding"/>
    <property type="evidence" value="ECO:0007669"/>
    <property type="project" value="UniProtKB-KW"/>
</dbReference>
<dbReference type="Pfam" id="PF22640">
    <property type="entry name" value="ManC_GMP_beta-helix"/>
    <property type="match status" value="1"/>
</dbReference>
<evidence type="ECO:0000256" key="5">
    <source>
        <dbReference type="ARBA" id="ARBA00022741"/>
    </source>
</evidence>
<dbReference type="Gene3D" id="3.90.550.10">
    <property type="entry name" value="Spore Coat Polysaccharide Biosynthesis Protein SpsA, Chain A"/>
    <property type="match status" value="1"/>
</dbReference>
<evidence type="ECO:0000256" key="3">
    <source>
        <dbReference type="ARBA" id="ARBA00022679"/>
    </source>
</evidence>
<evidence type="ECO:0000256" key="2">
    <source>
        <dbReference type="ARBA" id="ARBA00012387"/>
    </source>
</evidence>
<dbReference type="InterPro" id="IPR011051">
    <property type="entry name" value="RmlC_Cupin_sf"/>
</dbReference>
<keyword evidence="6" id="KW-0342">GTP-binding</keyword>
<dbReference type="GO" id="GO:0009298">
    <property type="term" value="P:GDP-mannose biosynthetic process"/>
    <property type="evidence" value="ECO:0007669"/>
    <property type="project" value="TreeGrafter"/>
</dbReference>
<dbReference type="InterPro" id="IPR049577">
    <property type="entry name" value="GMPP_N"/>
</dbReference>
<dbReference type="EMBL" id="CP037900">
    <property type="protein sequence ID" value="QBP10001.1"/>
    <property type="molecule type" value="Genomic_DNA"/>
</dbReference>
<evidence type="ECO:0000256" key="1">
    <source>
        <dbReference type="ARBA" id="ARBA00006115"/>
    </source>
</evidence>
<organism evidence="12 13">
    <name type="scientific">Cupriavidus metallidurans</name>
    <dbReference type="NCBI Taxonomy" id="119219"/>
    <lineage>
        <taxon>Bacteria</taxon>
        <taxon>Pseudomonadati</taxon>
        <taxon>Pseudomonadota</taxon>
        <taxon>Betaproteobacteria</taxon>
        <taxon>Burkholderiales</taxon>
        <taxon>Burkholderiaceae</taxon>
        <taxon>Cupriavidus</taxon>
    </lineage>
</organism>
<evidence type="ECO:0000256" key="6">
    <source>
        <dbReference type="ARBA" id="ARBA00023134"/>
    </source>
</evidence>
<dbReference type="NCBIfam" id="TIGR01479">
    <property type="entry name" value="GMP_PMI"/>
    <property type="match status" value="1"/>
</dbReference>
<evidence type="ECO:0000256" key="7">
    <source>
        <dbReference type="ARBA" id="ARBA00047343"/>
    </source>
</evidence>
<evidence type="ECO:0000313" key="13">
    <source>
        <dbReference type="Proteomes" id="UP000253772"/>
    </source>
</evidence>
<dbReference type="Pfam" id="PF00483">
    <property type="entry name" value="NTP_transferase"/>
    <property type="match status" value="1"/>
</dbReference>
<evidence type="ECO:0000256" key="8">
    <source>
        <dbReference type="RuleBase" id="RU004190"/>
    </source>
</evidence>
<accession>A0A482IP75</accession>
<dbReference type="GO" id="GO:0004475">
    <property type="term" value="F:mannose-1-phosphate guanylyltransferase (GTP) activity"/>
    <property type="evidence" value="ECO:0007669"/>
    <property type="project" value="UniProtKB-EC"/>
</dbReference>
<dbReference type="InterPro" id="IPR014710">
    <property type="entry name" value="RmlC-like_jellyroll"/>
</dbReference>
<evidence type="ECO:0000256" key="4">
    <source>
        <dbReference type="ARBA" id="ARBA00022695"/>
    </source>
</evidence>
<keyword evidence="4 12" id="KW-0548">Nucleotidyltransferase</keyword>
<evidence type="ECO:0000259" key="11">
    <source>
        <dbReference type="Pfam" id="PF22640"/>
    </source>
</evidence>
<dbReference type="InterPro" id="IPR054566">
    <property type="entry name" value="ManC/GMP-like_b-helix"/>
</dbReference>
<dbReference type="PANTHER" id="PTHR46390:SF1">
    <property type="entry name" value="MANNOSE-1-PHOSPHATE GUANYLYLTRANSFERASE"/>
    <property type="match status" value="1"/>
</dbReference>
<dbReference type="InterPro" id="IPR051161">
    <property type="entry name" value="Mannose-6P_isomerase_type2"/>
</dbReference>
<dbReference type="SUPFAM" id="SSF53448">
    <property type="entry name" value="Nucleotide-diphospho-sugar transferases"/>
    <property type="match status" value="1"/>
</dbReference>
<sequence>MEAIDTYVVHSTQATATRTRIQPVILAGGSGTRLWPLSREQMPKPLIAGLIDDSTLLGATAARLAGIESRGPQLSPEIMVVCGQAHAEVTARLLRNGGHNPRLLLEPCARNTAPALTAAALDIAAIDPHTVIVAMPADHAITNIAAFQHAVATAAAHADQGAIVTLGIVPTGPEPSYGYIGLGTSLDSASTRRLDGFVEKPSREVAEAYVTSGNYWWNSGIFVVRADVWLSLVGRLHPQTFMACQLAHANAAQLPDGLLLDASAFSACHAESIDYAVMEQLGDTPAAVVPLDAGWCDLGAWDAIWQRLPRDAADNAARGQVLLEGARATLAHATSRLVVCVGTRNLAVVETPDAVLVADMAHVQDVKAAVEKIRAQSRTEASTHRRVDRPWGSFESIDQGERFQVKRLVVEPGARLSLQMHHHRAEHWIVVRGTARVTRGEESFLLSENQSTYIPLGIPHRLENPGKTTLEIIEVQSGSYLREDDIVRFDDVYGRTGTTR</sequence>
<evidence type="ECO:0000259" key="9">
    <source>
        <dbReference type="Pfam" id="PF00483"/>
    </source>
</evidence>
<dbReference type="Gene3D" id="2.60.120.10">
    <property type="entry name" value="Jelly Rolls"/>
    <property type="match status" value="1"/>
</dbReference>
<dbReference type="InterPro" id="IPR001538">
    <property type="entry name" value="Man6P_isomerase-2_C"/>
</dbReference>
<dbReference type="RefSeq" id="WP_024569311.1">
    <property type="nucleotide sequence ID" value="NZ_CP037900.1"/>
</dbReference>
<keyword evidence="12" id="KW-0413">Isomerase</keyword>